<dbReference type="GO" id="GO:0071949">
    <property type="term" value="F:FAD binding"/>
    <property type="evidence" value="ECO:0007669"/>
    <property type="project" value="InterPro"/>
</dbReference>
<dbReference type="AlphaFoldDB" id="A0A9P9JE40"/>
<comment type="caution">
    <text evidence="8">The sequence shown here is derived from an EMBL/GenBank/DDBJ whole genome shotgun (WGS) entry which is preliminary data.</text>
</comment>
<accession>A0A9P9JE40</accession>
<evidence type="ECO:0000313" key="8">
    <source>
        <dbReference type="EMBL" id="KAH7153658.1"/>
    </source>
</evidence>
<comment type="similarity">
    <text evidence="2">Belongs to the paxM FAD-dependent monooxygenase family.</text>
</comment>
<evidence type="ECO:0000259" key="7">
    <source>
        <dbReference type="Pfam" id="PF01494"/>
    </source>
</evidence>
<dbReference type="SUPFAM" id="SSF54373">
    <property type="entry name" value="FAD-linked reductases, C-terminal domain"/>
    <property type="match status" value="1"/>
</dbReference>
<dbReference type="GO" id="GO:0044550">
    <property type="term" value="P:secondary metabolite biosynthetic process"/>
    <property type="evidence" value="ECO:0007669"/>
    <property type="project" value="TreeGrafter"/>
</dbReference>
<feature type="domain" description="FAD-binding" evidence="7">
    <location>
        <begin position="3"/>
        <end position="360"/>
    </location>
</feature>
<proteinExistence type="inferred from homology"/>
<dbReference type="PANTHER" id="PTHR46720:SF3">
    <property type="entry name" value="FAD-BINDING DOMAIN-CONTAINING PROTEIN-RELATED"/>
    <property type="match status" value="1"/>
</dbReference>
<dbReference type="InterPro" id="IPR051104">
    <property type="entry name" value="FAD_monoxygenase"/>
</dbReference>
<dbReference type="EMBL" id="JAGMUV010000006">
    <property type="protein sequence ID" value="KAH7153658.1"/>
    <property type="molecule type" value="Genomic_DNA"/>
</dbReference>
<evidence type="ECO:0000256" key="5">
    <source>
        <dbReference type="ARBA" id="ARBA00023002"/>
    </source>
</evidence>
<dbReference type="Pfam" id="PF01494">
    <property type="entry name" value="FAD_binding_3"/>
    <property type="match status" value="1"/>
</dbReference>
<evidence type="ECO:0000256" key="3">
    <source>
        <dbReference type="ARBA" id="ARBA00022630"/>
    </source>
</evidence>
<dbReference type="OrthoDB" id="5428495at2759"/>
<sequence length="418" mass="46374">MFKIAIIGGGLGGLFTALSIHQHSPSEDIQIDIYEQAPEYKEIGAGVGIGPNAAGLAVKLGLQEELAKITGTREGIWLSFRRFDDGSDVHTVRIPGEGNTPHFSLHRAEFLELLIRAVQRRSAATLHTNKQCISLEDKGDTMLVTFVDGTTTSANLVIGADGIHSVARKHYVRDTPQYGGMVVYRGLCNIEDLADDWTLPTYAALFMAPGKHFLIFPISGNKIINVVAFVSTPWEDLSEAKESWTLAGDKSAVQNQFKDFAPAVQTVIQKMNTNPLKWILFDRQSSPEWIFSGGKVALLGDAAHAMCPHQGAGAGQALEDGYVLGRALHDYFKVRKTAQPRPIEDYLHLYQSIRYPRSERVQETSRQAGDLYEMKAEEVAGLSYEDGLPIVRDLLKDRMKWIWTEDIDQVYEKALAEL</sequence>
<dbReference type="GO" id="GO:0004497">
    <property type="term" value="F:monooxygenase activity"/>
    <property type="evidence" value="ECO:0007669"/>
    <property type="project" value="UniProtKB-KW"/>
</dbReference>
<organism evidence="8 9">
    <name type="scientific">Dactylonectria macrodidyma</name>
    <dbReference type="NCBI Taxonomy" id="307937"/>
    <lineage>
        <taxon>Eukaryota</taxon>
        <taxon>Fungi</taxon>
        <taxon>Dikarya</taxon>
        <taxon>Ascomycota</taxon>
        <taxon>Pezizomycotina</taxon>
        <taxon>Sordariomycetes</taxon>
        <taxon>Hypocreomycetidae</taxon>
        <taxon>Hypocreales</taxon>
        <taxon>Nectriaceae</taxon>
        <taxon>Dactylonectria</taxon>
    </lineage>
</organism>
<keyword evidence="3" id="KW-0285">Flavoprotein</keyword>
<evidence type="ECO:0000256" key="6">
    <source>
        <dbReference type="ARBA" id="ARBA00023033"/>
    </source>
</evidence>
<comment type="cofactor">
    <cofactor evidence="1">
        <name>FAD</name>
        <dbReference type="ChEBI" id="CHEBI:57692"/>
    </cofactor>
</comment>
<dbReference type="PRINTS" id="PR00420">
    <property type="entry name" value="RNGMNOXGNASE"/>
</dbReference>
<evidence type="ECO:0000256" key="1">
    <source>
        <dbReference type="ARBA" id="ARBA00001974"/>
    </source>
</evidence>
<protein>
    <recommendedName>
        <fullName evidence="7">FAD-binding domain-containing protein</fullName>
    </recommendedName>
</protein>
<dbReference type="SUPFAM" id="SSF51905">
    <property type="entry name" value="FAD/NAD(P)-binding domain"/>
    <property type="match status" value="1"/>
</dbReference>
<evidence type="ECO:0000256" key="2">
    <source>
        <dbReference type="ARBA" id="ARBA00007992"/>
    </source>
</evidence>
<name>A0A9P9JE40_9HYPO</name>
<dbReference type="InterPro" id="IPR002938">
    <property type="entry name" value="FAD-bd"/>
</dbReference>
<keyword evidence="6" id="KW-0503">Monooxygenase</keyword>
<dbReference type="Proteomes" id="UP000738349">
    <property type="component" value="Unassembled WGS sequence"/>
</dbReference>
<evidence type="ECO:0000313" key="9">
    <source>
        <dbReference type="Proteomes" id="UP000738349"/>
    </source>
</evidence>
<reference evidence="8" key="1">
    <citation type="journal article" date="2021" name="Nat. Commun.">
        <title>Genetic determinants of endophytism in the Arabidopsis root mycobiome.</title>
        <authorList>
            <person name="Mesny F."/>
            <person name="Miyauchi S."/>
            <person name="Thiergart T."/>
            <person name="Pickel B."/>
            <person name="Atanasova L."/>
            <person name="Karlsson M."/>
            <person name="Huettel B."/>
            <person name="Barry K.W."/>
            <person name="Haridas S."/>
            <person name="Chen C."/>
            <person name="Bauer D."/>
            <person name="Andreopoulos W."/>
            <person name="Pangilinan J."/>
            <person name="LaButti K."/>
            <person name="Riley R."/>
            <person name="Lipzen A."/>
            <person name="Clum A."/>
            <person name="Drula E."/>
            <person name="Henrissat B."/>
            <person name="Kohler A."/>
            <person name="Grigoriev I.V."/>
            <person name="Martin F.M."/>
            <person name="Hacquard S."/>
        </authorList>
    </citation>
    <scope>NUCLEOTIDE SEQUENCE</scope>
    <source>
        <strain evidence="8">MPI-CAGE-AT-0147</strain>
    </source>
</reference>
<keyword evidence="9" id="KW-1185">Reference proteome</keyword>
<evidence type="ECO:0000256" key="4">
    <source>
        <dbReference type="ARBA" id="ARBA00022827"/>
    </source>
</evidence>
<keyword evidence="5" id="KW-0560">Oxidoreductase</keyword>
<dbReference type="PANTHER" id="PTHR46720">
    <property type="entry name" value="HYDROXYLASE, PUTATIVE (AFU_ORTHOLOGUE AFUA_3G01460)-RELATED"/>
    <property type="match status" value="1"/>
</dbReference>
<dbReference type="InterPro" id="IPR036188">
    <property type="entry name" value="FAD/NAD-bd_sf"/>
</dbReference>
<gene>
    <name evidence="8" type="ORF">EDB81DRAFT_649045</name>
</gene>
<keyword evidence="4" id="KW-0274">FAD</keyword>
<dbReference type="Gene3D" id="3.50.50.60">
    <property type="entry name" value="FAD/NAD(P)-binding domain"/>
    <property type="match status" value="1"/>
</dbReference>